<sequence length="184" mass="20235">MLRVFQPGNQLPVAEKKVTMAMENAGLNDGGYRRNRIYYQGQRGNSEGLNVTFEPPPSGGDWNQNQMHGHGPCGPGSGPGQVSFMGPPPNESPPRNQYAPHYHHAPASPTVCGGNYLHTAYPTSMRYGASYCTSLSQPYSYAYTHQSNDFDESESYTYTTSSRSRTSNSFELFSDENPNACSVM</sequence>
<reference evidence="2" key="1">
    <citation type="submission" date="2012-05" db="EMBL/GenBank/DDBJ databases">
        <authorList>
            <person name="Krishnakumar V."/>
            <person name="Cheung F."/>
            <person name="Xiao Y."/>
            <person name="Chan A."/>
            <person name="Moskal W.A."/>
            <person name="Town C.D."/>
        </authorList>
    </citation>
    <scope>NUCLEOTIDE SEQUENCE</scope>
</reference>
<feature type="region of interest" description="Disordered" evidence="1">
    <location>
        <begin position="65"/>
        <end position="102"/>
    </location>
</feature>
<organism evidence="2">
    <name type="scientific">Medicago truncatula</name>
    <name type="common">Barrel medic</name>
    <name type="synonym">Medicago tribuloides</name>
    <dbReference type="NCBI Taxonomy" id="3880"/>
    <lineage>
        <taxon>Eukaryota</taxon>
        <taxon>Viridiplantae</taxon>
        <taxon>Streptophyta</taxon>
        <taxon>Embryophyta</taxon>
        <taxon>Tracheophyta</taxon>
        <taxon>Spermatophyta</taxon>
        <taxon>Magnoliopsida</taxon>
        <taxon>eudicotyledons</taxon>
        <taxon>Gunneridae</taxon>
        <taxon>Pentapetalae</taxon>
        <taxon>rosids</taxon>
        <taxon>fabids</taxon>
        <taxon>Fabales</taxon>
        <taxon>Fabaceae</taxon>
        <taxon>Papilionoideae</taxon>
        <taxon>50 kb inversion clade</taxon>
        <taxon>NPAAA clade</taxon>
        <taxon>Hologalegina</taxon>
        <taxon>IRL clade</taxon>
        <taxon>Trifolieae</taxon>
        <taxon>Medicago</taxon>
    </lineage>
</organism>
<dbReference type="EMBL" id="BT139174">
    <property type="protein sequence ID" value="AFK38969.1"/>
    <property type="molecule type" value="mRNA"/>
</dbReference>
<evidence type="ECO:0000313" key="2">
    <source>
        <dbReference type="EMBL" id="AFK38969.1"/>
    </source>
</evidence>
<accession>I3SFC7</accession>
<evidence type="ECO:0000256" key="1">
    <source>
        <dbReference type="SAM" id="MobiDB-lite"/>
    </source>
</evidence>
<proteinExistence type="evidence at transcript level"/>
<protein>
    <submittedName>
        <fullName evidence="2">Uncharacterized protein</fullName>
    </submittedName>
</protein>
<name>I3SFC7_MEDTR</name>
<dbReference type="AlphaFoldDB" id="I3SFC7"/>